<comment type="caution">
    <text evidence="1">The sequence shown here is derived from an EMBL/GenBank/DDBJ whole genome shotgun (WGS) entry which is preliminary data.</text>
</comment>
<name>A0A9N7YTG0_PLEPL</name>
<evidence type="ECO:0000313" key="2">
    <source>
        <dbReference type="Proteomes" id="UP001153269"/>
    </source>
</evidence>
<reference evidence="1" key="1">
    <citation type="submission" date="2020-03" db="EMBL/GenBank/DDBJ databases">
        <authorList>
            <person name="Weist P."/>
        </authorList>
    </citation>
    <scope>NUCLEOTIDE SEQUENCE</scope>
</reference>
<dbReference type="Proteomes" id="UP001153269">
    <property type="component" value="Unassembled WGS sequence"/>
</dbReference>
<dbReference type="AlphaFoldDB" id="A0A9N7YTG0"/>
<accession>A0A9N7YTG0</accession>
<sequence length="194" mass="21563">MIRAQGKSFAMLPFAEVKGRGYKAVICVYFPSVFDTQCEVVWVYGDPLDVSCNPEGRCLTLVELVALAFHRSCLYTELQSSRKRQGISTDSGFHVRIAAAAAPPWRPVFVGKVQHAENARHSMHHYLTCDVGKSGDGWCVGTEQVTQSRWYAPKIVVECGSHAEWLRLALTAGTASFFFFSFGAVQRRNEPISP</sequence>
<gene>
    <name evidence="1" type="ORF">PLEPLA_LOCUS24883</name>
</gene>
<protein>
    <submittedName>
        <fullName evidence="1">Uncharacterized protein</fullName>
    </submittedName>
</protein>
<dbReference type="EMBL" id="CADEAL010001946">
    <property type="protein sequence ID" value="CAB1436850.1"/>
    <property type="molecule type" value="Genomic_DNA"/>
</dbReference>
<proteinExistence type="predicted"/>
<evidence type="ECO:0000313" key="1">
    <source>
        <dbReference type="EMBL" id="CAB1436850.1"/>
    </source>
</evidence>
<keyword evidence="2" id="KW-1185">Reference proteome</keyword>
<organism evidence="1 2">
    <name type="scientific">Pleuronectes platessa</name>
    <name type="common">European plaice</name>
    <dbReference type="NCBI Taxonomy" id="8262"/>
    <lineage>
        <taxon>Eukaryota</taxon>
        <taxon>Metazoa</taxon>
        <taxon>Chordata</taxon>
        <taxon>Craniata</taxon>
        <taxon>Vertebrata</taxon>
        <taxon>Euteleostomi</taxon>
        <taxon>Actinopterygii</taxon>
        <taxon>Neopterygii</taxon>
        <taxon>Teleostei</taxon>
        <taxon>Neoteleostei</taxon>
        <taxon>Acanthomorphata</taxon>
        <taxon>Carangaria</taxon>
        <taxon>Pleuronectiformes</taxon>
        <taxon>Pleuronectoidei</taxon>
        <taxon>Pleuronectidae</taxon>
        <taxon>Pleuronectes</taxon>
    </lineage>
</organism>